<feature type="compositionally biased region" description="Polar residues" evidence="1">
    <location>
        <begin position="159"/>
        <end position="171"/>
    </location>
</feature>
<feature type="compositionally biased region" description="Acidic residues" evidence="1">
    <location>
        <begin position="624"/>
        <end position="641"/>
    </location>
</feature>
<feature type="compositionally biased region" description="Low complexity" evidence="1">
    <location>
        <begin position="772"/>
        <end position="781"/>
    </location>
</feature>
<feature type="region of interest" description="Disordered" evidence="1">
    <location>
        <begin position="148"/>
        <end position="181"/>
    </location>
</feature>
<feature type="compositionally biased region" description="Basic and acidic residues" evidence="1">
    <location>
        <begin position="314"/>
        <end position="327"/>
    </location>
</feature>
<name>A0AAD5W4I8_9AGAR</name>
<dbReference type="PROSITE" id="PS50006">
    <property type="entry name" value="FHA_DOMAIN"/>
    <property type="match status" value="1"/>
</dbReference>
<dbReference type="InterPro" id="IPR000253">
    <property type="entry name" value="FHA_dom"/>
</dbReference>
<keyword evidence="4" id="KW-1185">Reference proteome</keyword>
<dbReference type="Gene3D" id="2.60.200.20">
    <property type="match status" value="1"/>
</dbReference>
<comment type="caution">
    <text evidence="3">The sequence shown here is derived from an EMBL/GenBank/DDBJ whole genome shotgun (WGS) entry which is preliminary data.</text>
</comment>
<feature type="compositionally biased region" description="Basic and acidic residues" evidence="1">
    <location>
        <begin position="610"/>
        <end position="623"/>
    </location>
</feature>
<reference evidence="3" key="1">
    <citation type="submission" date="2022-07" db="EMBL/GenBank/DDBJ databases">
        <title>Genome Sequence of Leucocoprinus birnbaumii.</title>
        <authorList>
            <person name="Buettner E."/>
        </authorList>
    </citation>
    <scope>NUCLEOTIDE SEQUENCE</scope>
    <source>
        <strain evidence="3">VT141</strain>
    </source>
</reference>
<dbReference type="EMBL" id="JANIEX010000006">
    <property type="protein sequence ID" value="KAJ3576717.1"/>
    <property type="molecule type" value="Genomic_DNA"/>
</dbReference>
<organism evidence="3 4">
    <name type="scientific">Leucocoprinus birnbaumii</name>
    <dbReference type="NCBI Taxonomy" id="56174"/>
    <lineage>
        <taxon>Eukaryota</taxon>
        <taxon>Fungi</taxon>
        <taxon>Dikarya</taxon>
        <taxon>Basidiomycota</taxon>
        <taxon>Agaricomycotina</taxon>
        <taxon>Agaricomycetes</taxon>
        <taxon>Agaricomycetidae</taxon>
        <taxon>Agaricales</taxon>
        <taxon>Agaricineae</taxon>
        <taxon>Agaricaceae</taxon>
        <taxon>Leucocoprinus</taxon>
    </lineage>
</organism>
<evidence type="ECO:0000313" key="3">
    <source>
        <dbReference type="EMBL" id="KAJ3576717.1"/>
    </source>
</evidence>
<feature type="region of interest" description="Disordered" evidence="1">
    <location>
        <begin position="207"/>
        <end position="234"/>
    </location>
</feature>
<dbReference type="InterPro" id="IPR008984">
    <property type="entry name" value="SMAD_FHA_dom_sf"/>
</dbReference>
<feature type="compositionally biased region" description="Acidic residues" evidence="1">
    <location>
        <begin position="348"/>
        <end position="368"/>
    </location>
</feature>
<feature type="compositionally biased region" description="Low complexity" evidence="1">
    <location>
        <begin position="914"/>
        <end position="946"/>
    </location>
</feature>
<feature type="compositionally biased region" description="Basic and acidic residues" evidence="1">
    <location>
        <begin position="487"/>
        <end position="506"/>
    </location>
</feature>
<feature type="compositionally biased region" description="Acidic residues" evidence="1">
    <location>
        <begin position="290"/>
        <end position="313"/>
    </location>
</feature>
<feature type="compositionally biased region" description="Polar residues" evidence="1">
    <location>
        <begin position="532"/>
        <end position="545"/>
    </location>
</feature>
<feature type="compositionally biased region" description="Low complexity" evidence="1">
    <location>
        <begin position="516"/>
        <end position="531"/>
    </location>
</feature>
<protein>
    <recommendedName>
        <fullName evidence="2">FHA domain-containing protein</fullName>
    </recommendedName>
</protein>
<dbReference type="AlphaFoldDB" id="A0AAD5W4I8"/>
<gene>
    <name evidence="3" type="ORF">NP233_g260</name>
</gene>
<dbReference type="Pfam" id="PF00498">
    <property type="entry name" value="FHA"/>
    <property type="match status" value="1"/>
</dbReference>
<feature type="domain" description="FHA" evidence="2">
    <location>
        <begin position="20"/>
        <end position="68"/>
    </location>
</feature>
<feature type="compositionally biased region" description="Polar residues" evidence="1">
    <location>
        <begin position="452"/>
        <end position="484"/>
    </location>
</feature>
<sequence length="1013" mass="112237">MKGQETDTIVTAFGIDNEELTFGRDPGCGVRLYYRDINLVHCKITFTDRKAFLVVLGSSGLLVDGCRIYPNGTPGGQPTTIPLLNDSEIEIHGKRFRFSYPPKELRAALLATPARNNRRLRLSMINSAQVFSPRPSKDPRENLRILRSPMKNAFRSPGKPSTLSRSPITSAHQDEDDNDDEEPEIVLVDGNHPRVVEEDKDLVILEDVEAPEPQPVVQVQPPKTPQRRRSQSLHRAVLIRSAQRRVIEHEKQRQQEEEEREEEMEVLDTIASDDISGEEDTFAQVQLDHDDQEDYPPSDEETDSDEEEAPEESNQERRKSLWRKSFEKLWPFRSTSPTDEQVAKDKEAEQEEPEESSEEEDEENEAQDQPEALPSLPQPTPIRRPLGTFMTPQVGQKLGPFDRGQSIDPSARGRLGGGPPVRYSLGGEARRVSSGSAWRVKDLVVPLKSETSELTVQPNALSGASRQSQIPEQPQASPVRSRSGVSAEERRAIQERRRSALRDVDSHTYFAGGIPGMSPSKGSASPAKAGSNDANNPFRSVSPTKMASIPPVKDIDRRLSMDEEDEKLDTRSLLERMKETVEGMKKRRSTIGLPPSSPMKPSHDVNPFDDSAHQNAEDDHDADKENDENAMDVDVDMDVDPEPLMLLRSLSKIPSEARSIEGTVQDSTADDVPVISSIVEIAAETSPEQSQDEVVEPLVDSSLPKPPEGRSRTRSRSPQPPSEQAREPVRPTIARRTCKATVEPEDAPETAGVQAPRRNTRKPTRLADQEEPAAPTATTQTRRARKPFTEPEEPQPSRQGRKTPIIGEEPAPAPKRNLRKTSVKEEKDDGAEPQAPGLRRGRIPRAPAASDVEKEASRSAKAPAKRTTSRARVMRSTRLRMTRLKTPPPPKAVAKARKPRTTVKQEEPSTEVLKTSTRSRAAAATKTPAATKGRPRKTPATAPAATQVDLDKENAPGESTSSLGDVDEGVVVKVRTTRKMRTVPVKQEPQEASTTAQPKARAMRTARVRTRTT</sequence>
<feature type="compositionally biased region" description="Basic residues" evidence="1">
    <location>
        <begin position="863"/>
        <end position="883"/>
    </location>
</feature>
<feature type="compositionally biased region" description="Acidic residues" evidence="1">
    <location>
        <begin position="256"/>
        <end position="266"/>
    </location>
</feature>
<evidence type="ECO:0000256" key="1">
    <source>
        <dbReference type="SAM" id="MobiDB-lite"/>
    </source>
</evidence>
<evidence type="ECO:0000259" key="2">
    <source>
        <dbReference type="PROSITE" id="PS50006"/>
    </source>
</evidence>
<feature type="compositionally biased region" description="Basic and acidic residues" evidence="1">
    <location>
        <begin position="568"/>
        <end position="584"/>
    </location>
</feature>
<dbReference type="Proteomes" id="UP001213000">
    <property type="component" value="Unassembled WGS sequence"/>
</dbReference>
<feature type="region of interest" description="Disordered" evidence="1">
    <location>
        <begin position="247"/>
        <end position="1013"/>
    </location>
</feature>
<proteinExistence type="predicted"/>
<dbReference type="SUPFAM" id="SSF49879">
    <property type="entry name" value="SMAD/FHA domain"/>
    <property type="match status" value="1"/>
</dbReference>
<evidence type="ECO:0000313" key="4">
    <source>
        <dbReference type="Proteomes" id="UP001213000"/>
    </source>
</evidence>
<accession>A0AAD5W4I8</accession>
<feature type="compositionally biased region" description="Basic residues" evidence="1">
    <location>
        <begin position="1001"/>
        <end position="1013"/>
    </location>
</feature>